<feature type="compositionally biased region" description="Basic and acidic residues" evidence="1">
    <location>
        <begin position="448"/>
        <end position="466"/>
    </location>
</feature>
<reference evidence="2 3" key="1">
    <citation type="submission" date="2013-02" db="EMBL/GenBank/DDBJ databases">
        <title>Whole genome shotgun sequence of Gordonia malaquae NBRC 108250.</title>
        <authorList>
            <person name="Yoshida I."/>
            <person name="Hosoyama A."/>
            <person name="Tsuchikane K."/>
            <person name="Ando Y."/>
            <person name="Baba S."/>
            <person name="Ohji S."/>
            <person name="Hamada M."/>
            <person name="Tamura T."/>
            <person name="Yamazoe A."/>
            <person name="Yamazaki S."/>
            <person name="Fujita N."/>
        </authorList>
    </citation>
    <scope>NUCLEOTIDE SEQUENCE [LARGE SCALE GENOMIC DNA]</scope>
    <source>
        <strain evidence="2 3">NBRC 108250</strain>
    </source>
</reference>
<evidence type="ECO:0000313" key="3">
    <source>
        <dbReference type="Proteomes" id="UP000035009"/>
    </source>
</evidence>
<keyword evidence="3" id="KW-1185">Reference proteome</keyword>
<comment type="caution">
    <text evidence="2">The sequence shown here is derived from an EMBL/GenBank/DDBJ whole genome shotgun (WGS) entry which is preliminary data.</text>
</comment>
<dbReference type="AlphaFoldDB" id="M3UG19"/>
<accession>M3UG19</accession>
<dbReference type="Proteomes" id="UP000035009">
    <property type="component" value="Unassembled WGS sequence"/>
</dbReference>
<protein>
    <submittedName>
        <fullName evidence="2">Uncharacterized protein</fullName>
    </submittedName>
</protein>
<feature type="compositionally biased region" description="Basic and acidic residues" evidence="1">
    <location>
        <begin position="107"/>
        <end position="134"/>
    </location>
</feature>
<evidence type="ECO:0000313" key="2">
    <source>
        <dbReference type="EMBL" id="GAC78170.1"/>
    </source>
</evidence>
<feature type="region of interest" description="Disordered" evidence="1">
    <location>
        <begin position="437"/>
        <end position="468"/>
    </location>
</feature>
<feature type="compositionally biased region" description="Basic and acidic residues" evidence="1">
    <location>
        <begin position="218"/>
        <end position="232"/>
    </location>
</feature>
<feature type="region of interest" description="Disordered" evidence="1">
    <location>
        <begin position="287"/>
        <end position="309"/>
    </location>
</feature>
<dbReference type="EMBL" id="BAOP01000002">
    <property type="protein sequence ID" value="GAC78170.1"/>
    <property type="molecule type" value="Genomic_DNA"/>
</dbReference>
<feature type="compositionally biased region" description="Basic and acidic residues" evidence="1">
    <location>
        <begin position="78"/>
        <end position="96"/>
    </location>
</feature>
<feature type="region of interest" description="Disordered" evidence="1">
    <location>
        <begin position="67"/>
        <end position="135"/>
    </location>
</feature>
<evidence type="ECO:0000256" key="1">
    <source>
        <dbReference type="SAM" id="MobiDB-lite"/>
    </source>
</evidence>
<feature type="region of interest" description="Disordered" evidence="1">
    <location>
        <begin position="156"/>
        <end position="180"/>
    </location>
</feature>
<gene>
    <name evidence="2" type="ORF">GM1_002_01480</name>
</gene>
<sequence>MGRVDHVDTVDGQPAEVSSGERLGVDRVRLVDGERVEQLSATGQRQQFRQTEVLVVEHRDLRRLQTADHVGDGGGRVYVDDDRKRVDEQADDRFDAGKVGGASGHGLTERDGLRAGDSRQQHSPRELQDRRRGDAAPACELADLGGELLVEQDGPIPREVSRGGLPAGSDDSRVGRSREHWRPGREAVCLVGRREIGQVVAEVGSDAGGLGERATGGVERKHVGEHQRSRPAVEHDVVVGDDEVPAVGTVHQHEADERRMRQVERFHPLGGGQRLDALGATVDHGPRHVDGLGDHRCDGAARSPEVRRSQHRVAREQSARGVLQPLHVDVAAERDDGLRDVHVDGALIAACFGELGLEVKAVLQRSQRPDRRPRMTLRDMVEVGLRERGAGDVGRREADVAVGDRLGDRGQLGDPPVGEVGDGRLVEHRGRVGDLDGELATGGACAGSDRDVEDRRRRHASGDRGRQSWCGGVGQQIDCAVPRRLAGDIAEVIERHGRKRALRQLGVVPIAEHAVPDPVLGAGTQLLLDRLHRVNRVVGVRQTDGRDAGEPTDGP</sequence>
<name>M3UG19_GORML</name>
<organism evidence="2 3">
    <name type="scientific">Gordonia malaquae NBRC 108250</name>
    <dbReference type="NCBI Taxonomy" id="1223542"/>
    <lineage>
        <taxon>Bacteria</taxon>
        <taxon>Bacillati</taxon>
        <taxon>Actinomycetota</taxon>
        <taxon>Actinomycetes</taxon>
        <taxon>Mycobacteriales</taxon>
        <taxon>Gordoniaceae</taxon>
        <taxon>Gordonia</taxon>
    </lineage>
</organism>
<feature type="compositionally biased region" description="Basic and acidic residues" evidence="1">
    <location>
        <begin position="170"/>
        <end position="180"/>
    </location>
</feature>
<proteinExistence type="predicted"/>
<feature type="region of interest" description="Disordered" evidence="1">
    <location>
        <begin position="207"/>
        <end position="232"/>
    </location>
</feature>
<feature type="region of interest" description="Disordered" evidence="1">
    <location>
        <begin position="1"/>
        <end position="21"/>
    </location>
</feature>